<dbReference type="Proteomes" id="UP000439903">
    <property type="component" value="Unassembled WGS sequence"/>
</dbReference>
<comment type="caution">
    <text evidence="1">The sequence shown here is derived from an EMBL/GenBank/DDBJ whole genome shotgun (WGS) entry which is preliminary data.</text>
</comment>
<protein>
    <submittedName>
        <fullName evidence="1">Btb/poz domain-containing protein 9-like</fullName>
    </submittedName>
</protein>
<accession>A0A8H4AW32</accession>
<dbReference type="EMBL" id="WTPW01000181">
    <property type="protein sequence ID" value="KAF0538404.1"/>
    <property type="molecule type" value="Genomic_DNA"/>
</dbReference>
<gene>
    <name evidence="1" type="ORF">F8M41_007810</name>
</gene>
<evidence type="ECO:0000313" key="1">
    <source>
        <dbReference type="EMBL" id="KAF0538404.1"/>
    </source>
</evidence>
<evidence type="ECO:0000313" key="2">
    <source>
        <dbReference type="Proteomes" id="UP000439903"/>
    </source>
</evidence>
<name>A0A8H4AW32_GIGMA</name>
<keyword evidence="2" id="KW-1185">Reference proteome</keyword>
<reference evidence="1 2" key="1">
    <citation type="journal article" date="2019" name="Environ. Microbiol.">
        <title>At the nexus of three kingdoms: the genome of the mycorrhizal fungus Gigaspora margarita provides insights into plant, endobacterial and fungal interactions.</title>
        <authorList>
            <person name="Venice F."/>
            <person name="Ghignone S."/>
            <person name="Salvioli di Fossalunga A."/>
            <person name="Amselem J."/>
            <person name="Novero M."/>
            <person name="Xianan X."/>
            <person name="Sedzielewska Toro K."/>
            <person name="Morin E."/>
            <person name="Lipzen A."/>
            <person name="Grigoriev I.V."/>
            <person name="Henrissat B."/>
            <person name="Martin F.M."/>
            <person name="Bonfante P."/>
        </authorList>
    </citation>
    <scope>NUCLEOTIDE SEQUENCE [LARGE SCALE GENOMIC DNA]</scope>
    <source>
        <strain evidence="1 2">BEG34</strain>
    </source>
</reference>
<organism evidence="1 2">
    <name type="scientific">Gigaspora margarita</name>
    <dbReference type="NCBI Taxonomy" id="4874"/>
    <lineage>
        <taxon>Eukaryota</taxon>
        <taxon>Fungi</taxon>
        <taxon>Fungi incertae sedis</taxon>
        <taxon>Mucoromycota</taxon>
        <taxon>Glomeromycotina</taxon>
        <taxon>Glomeromycetes</taxon>
        <taxon>Diversisporales</taxon>
        <taxon>Gigasporaceae</taxon>
        <taxon>Gigaspora</taxon>
    </lineage>
</organism>
<dbReference type="OrthoDB" id="10443237at2759"/>
<sequence length="108" mass="12892">MNYVLIEVLQGILMERKHFWMDKQSVLIYNAGQKYPTCALLSEIMQEAFYQEPELLLKFDDFTSLEIKTVNWLYNVMSKLDLCRRLVEWGIGQLQNTYSTIRMLKVNF</sequence>
<proteinExistence type="predicted"/>
<dbReference type="AlphaFoldDB" id="A0A8H4AW32"/>